<sequence length="209" mass="22972">MINVFVHLNPDSNAVCTAAVTAGWLNRCGRPSRDWRAGEATPETRYIFEAAGLPLPPLLDIPLKAEQVWLADFTEPVQGPADLLQSNIVGIIDHHRLGGLVTQLPPEARIKPAGNSATVLWLLMDAEMRRTIPPILLPGVLLSNTVILRSPTTTEDDIRTTSELFALSGIKHRAFACVLLTAKTDITGQSAEQLLSWLEHFLSQNRRQT</sequence>
<dbReference type="Proteomes" id="UP000199187">
    <property type="component" value="Unassembled WGS sequence"/>
</dbReference>
<dbReference type="EMBL" id="FPAU01000003">
    <property type="protein sequence ID" value="SFT93319.1"/>
    <property type="molecule type" value="Genomic_DNA"/>
</dbReference>
<dbReference type="Gene3D" id="3.90.1640.10">
    <property type="entry name" value="inorganic pyrophosphatase (n-terminal core)"/>
    <property type="match status" value="1"/>
</dbReference>
<name>A0A1I7C1Q5_9ENTR</name>
<dbReference type="AlphaFoldDB" id="A0A1I7C1Q5"/>
<accession>A0A1I7C1Q5</accession>
<proteinExistence type="predicted"/>
<keyword evidence="2" id="KW-1185">Reference proteome</keyword>
<dbReference type="RefSeq" id="WP_244316527.1">
    <property type="nucleotide sequence ID" value="NZ_CP045300.1"/>
</dbReference>
<reference evidence="2" key="1">
    <citation type="submission" date="2016-10" db="EMBL/GenBank/DDBJ databases">
        <authorList>
            <person name="Varghese N."/>
            <person name="Submissions S."/>
        </authorList>
    </citation>
    <scope>NUCLEOTIDE SEQUENCE [LARGE SCALE GENOMIC DNA]</scope>
    <source>
        <strain evidence="2">Ah-143</strain>
    </source>
</reference>
<dbReference type="SUPFAM" id="SSF64182">
    <property type="entry name" value="DHH phosphoesterases"/>
    <property type="match status" value="1"/>
</dbReference>
<protein>
    <submittedName>
        <fullName evidence="1">Manganese-dependent inorganic pyrophosphatase</fullName>
    </submittedName>
</protein>
<organism evidence="1 2">
    <name type="scientific">Kosakonia arachidis</name>
    <dbReference type="NCBI Taxonomy" id="551989"/>
    <lineage>
        <taxon>Bacteria</taxon>
        <taxon>Pseudomonadati</taxon>
        <taxon>Pseudomonadota</taxon>
        <taxon>Gammaproteobacteria</taxon>
        <taxon>Enterobacterales</taxon>
        <taxon>Enterobacteriaceae</taxon>
        <taxon>Kosakonia</taxon>
    </lineage>
</organism>
<gene>
    <name evidence="1" type="ORF">SAMN05192562_103127</name>
</gene>
<evidence type="ECO:0000313" key="1">
    <source>
        <dbReference type="EMBL" id="SFT93319.1"/>
    </source>
</evidence>
<dbReference type="InterPro" id="IPR038763">
    <property type="entry name" value="DHH_sf"/>
</dbReference>
<evidence type="ECO:0000313" key="2">
    <source>
        <dbReference type="Proteomes" id="UP000199187"/>
    </source>
</evidence>